<feature type="non-terminal residue" evidence="2">
    <location>
        <position position="102"/>
    </location>
</feature>
<protein>
    <recommendedName>
        <fullName evidence="1">CDC48 N-terminal subdomain domain-containing protein</fullName>
    </recommendedName>
</protein>
<proteinExistence type="predicted"/>
<evidence type="ECO:0000313" key="2">
    <source>
        <dbReference type="EMBL" id="KAK2976934.1"/>
    </source>
</evidence>
<dbReference type="Pfam" id="PF02359">
    <property type="entry name" value="CDC48_N"/>
    <property type="match status" value="1"/>
</dbReference>
<sequence length="102" mass="11339">MANPSDTKLANKRDYATAILEPKKAPNRLVVDEATTDDNSLVMLGPKTMEALEFFEGDAVLIKGKKKRNTVCTVASDGTCEEPKIRMNKPARYNLRVRRGDV</sequence>
<keyword evidence="3" id="KW-1185">Reference proteome</keyword>
<feature type="domain" description="CDC48 N-terminal subdomain" evidence="1">
    <location>
        <begin position="28"/>
        <end position="102"/>
    </location>
</feature>
<dbReference type="SUPFAM" id="SSF50692">
    <property type="entry name" value="ADC-like"/>
    <property type="match status" value="1"/>
</dbReference>
<dbReference type="AlphaFoldDB" id="A0AA88UA61"/>
<gene>
    <name evidence="2" type="ORF">RJ640_018617</name>
</gene>
<comment type="caution">
    <text evidence="2">The sequence shown here is derived from an EMBL/GenBank/DDBJ whole genome shotgun (WGS) entry which is preliminary data.</text>
</comment>
<dbReference type="SMART" id="SM01073">
    <property type="entry name" value="CDC48_N"/>
    <property type="match status" value="1"/>
</dbReference>
<evidence type="ECO:0000259" key="1">
    <source>
        <dbReference type="SMART" id="SM01073"/>
    </source>
</evidence>
<accession>A0AA88UA61</accession>
<dbReference type="EMBL" id="JAVXUO010002024">
    <property type="protein sequence ID" value="KAK2976934.1"/>
    <property type="molecule type" value="Genomic_DNA"/>
</dbReference>
<dbReference type="Gene3D" id="2.40.40.20">
    <property type="match status" value="1"/>
</dbReference>
<reference evidence="2" key="1">
    <citation type="submission" date="2022-12" db="EMBL/GenBank/DDBJ databases">
        <title>Draft genome assemblies for two species of Escallonia (Escalloniales).</title>
        <authorList>
            <person name="Chanderbali A."/>
            <person name="Dervinis C."/>
            <person name="Anghel I."/>
            <person name="Soltis D."/>
            <person name="Soltis P."/>
            <person name="Zapata F."/>
        </authorList>
    </citation>
    <scope>NUCLEOTIDE SEQUENCE</scope>
    <source>
        <strain evidence="2">UCBG92.1500</strain>
        <tissue evidence="2">Leaf</tissue>
    </source>
</reference>
<organism evidence="2 3">
    <name type="scientific">Escallonia rubra</name>
    <dbReference type="NCBI Taxonomy" id="112253"/>
    <lineage>
        <taxon>Eukaryota</taxon>
        <taxon>Viridiplantae</taxon>
        <taxon>Streptophyta</taxon>
        <taxon>Embryophyta</taxon>
        <taxon>Tracheophyta</taxon>
        <taxon>Spermatophyta</taxon>
        <taxon>Magnoliopsida</taxon>
        <taxon>eudicotyledons</taxon>
        <taxon>Gunneridae</taxon>
        <taxon>Pentapetalae</taxon>
        <taxon>asterids</taxon>
        <taxon>campanulids</taxon>
        <taxon>Escalloniales</taxon>
        <taxon>Escalloniaceae</taxon>
        <taxon>Escallonia</taxon>
    </lineage>
</organism>
<dbReference type="Proteomes" id="UP001187471">
    <property type="component" value="Unassembled WGS sequence"/>
</dbReference>
<name>A0AA88UA61_9ASTE</name>
<dbReference type="InterPro" id="IPR003338">
    <property type="entry name" value="CDC4_N-term_subdom"/>
</dbReference>
<evidence type="ECO:0000313" key="3">
    <source>
        <dbReference type="Proteomes" id="UP001187471"/>
    </source>
</evidence>
<dbReference type="InterPro" id="IPR009010">
    <property type="entry name" value="Asp_de-COase-like_dom_sf"/>
</dbReference>
<dbReference type="FunFam" id="2.40.40.20:FF:000003">
    <property type="entry name" value="Transitional endoplasmic reticulum ATPase"/>
    <property type="match status" value="1"/>
</dbReference>